<evidence type="ECO:0000259" key="2">
    <source>
        <dbReference type="SMART" id="SM00563"/>
    </source>
</evidence>
<sequence>MLYLVLKLILRTGLWVFFRRFVVRNRHLMPARGPLLVVANHPNTFMDPIVIASLLPQQVYFIAKSTVFSSPLHNWLLPHMNLIPIHRSQDRPGVPLDNEATFKAIYQALTNHKTLLIFPEGTSFNERRLRKLKTGTARMALGAAASLPEVANLQILPVGLNYSDPTRFRSDVFVNVGKPIAVAPYLAQYQQDEKGTVNELTDRIRQQLEKLIVVTPTDDEDVLVRQIEQVYKETLAAQTPLEAPRHVRDFLLTRAIMKGLAHFLETQPLRVEQFRDKMRSYVGQLEELDLKRLPTVEENNVLLRQTLVRTLLLTLTLPLYLYGLFNNYLAYIIPSKVADALTEEQEFRAPIMLSVGIFSFPILYALQASVFWHFWPDTLYLLLYLISLPLSGFFAHRYWNILLRVREHWLLLRLFMNNSPVAASLKRQRQELISELEGARKEYLHQQTDSQSLG</sequence>
<keyword evidence="4" id="KW-1185">Reference proteome</keyword>
<dbReference type="Proteomes" id="UP000187181">
    <property type="component" value="Unassembled WGS sequence"/>
</dbReference>
<dbReference type="GO" id="GO:0004366">
    <property type="term" value="F:glycerol-3-phosphate O-acyltransferase activity"/>
    <property type="evidence" value="ECO:0007669"/>
    <property type="project" value="TreeGrafter"/>
</dbReference>
<dbReference type="OrthoDB" id="9806008at2"/>
<dbReference type="Pfam" id="PF01553">
    <property type="entry name" value="Acyltransferase"/>
    <property type="match status" value="1"/>
</dbReference>
<keyword evidence="1" id="KW-0472">Membrane</keyword>
<protein>
    <submittedName>
        <fullName evidence="3">1-acyl-sn-glycerol-3-phosphate acyltransferases</fullName>
    </submittedName>
</protein>
<dbReference type="RefSeq" id="WP_076672394.1">
    <property type="nucleotide sequence ID" value="NZ_FTPP01000005.1"/>
</dbReference>
<organism evidence="3 4">
    <name type="scientific">Pontibacter indicus</name>
    <dbReference type="NCBI Taxonomy" id="1317125"/>
    <lineage>
        <taxon>Bacteria</taxon>
        <taxon>Pseudomonadati</taxon>
        <taxon>Bacteroidota</taxon>
        <taxon>Cytophagia</taxon>
        <taxon>Cytophagales</taxon>
        <taxon>Hymenobacteraceae</taxon>
        <taxon>Pontibacter</taxon>
    </lineage>
</organism>
<dbReference type="SUPFAM" id="SSF69593">
    <property type="entry name" value="Glycerol-3-phosphate (1)-acyltransferase"/>
    <property type="match status" value="1"/>
</dbReference>
<dbReference type="GO" id="GO:0008654">
    <property type="term" value="P:phospholipid biosynthetic process"/>
    <property type="evidence" value="ECO:0007669"/>
    <property type="project" value="TreeGrafter"/>
</dbReference>
<evidence type="ECO:0000256" key="1">
    <source>
        <dbReference type="SAM" id="Phobius"/>
    </source>
</evidence>
<keyword evidence="1" id="KW-0812">Transmembrane</keyword>
<dbReference type="CDD" id="cd07992">
    <property type="entry name" value="LPLAT_AAK14816-like"/>
    <property type="match status" value="1"/>
</dbReference>
<keyword evidence="3" id="KW-0808">Transferase</keyword>
<evidence type="ECO:0000313" key="3">
    <source>
        <dbReference type="EMBL" id="SIT95138.1"/>
    </source>
</evidence>
<evidence type="ECO:0000313" key="4">
    <source>
        <dbReference type="Proteomes" id="UP000187181"/>
    </source>
</evidence>
<dbReference type="AlphaFoldDB" id="A0A1R3XTC8"/>
<dbReference type="SMART" id="SM00563">
    <property type="entry name" value="PlsC"/>
    <property type="match status" value="1"/>
</dbReference>
<feature type="transmembrane region" description="Helical" evidence="1">
    <location>
        <begin position="351"/>
        <end position="375"/>
    </location>
</feature>
<dbReference type="STRING" id="1317125.SAMN05444128_3935"/>
<reference evidence="4" key="1">
    <citation type="submission" date="2017-01" db="EMBL/GenBank/DDBJ databases">
        <authorList>
            <person name="Varghese N."/>
            <person name="Submissions S."/>
        </authorList>
    </citation>
    <scope>NUCLEOTIDE SEQUENCE [LARGE SCALE GENOMIC DNA]</scope>
    <source>
        <strain evidence="4">LP100</strain>
    </source>
</reference>
<feature type="transmembrane region" description="Helical" evidence="1">
    <location>
        <begin position="381"/>
        <end position="399"/>
    </location>
</feature>
<keyword evidence="3" id="KW-0012">Acyltransferase</keyword>
<dbReference type="GO" id="GO:0016287">
    <property type="term" value="F:glycerone-phosphate O-acyltransferase activity"/>
    <property type="evidence" value="ECO:0007669"/>
    <property type="project" value="TreeGrafter"/>
</dbReference>
<dbReference type="InterPro" id="IPR002123">
    <property type="entry name" value="Plipid/glycerol_acylTrfase"/>
</dbReference>
<dbReference type="PANTHER" id="PTHR31605:SF0">
    <property type="entry name" value="GLYCEROL-3-PHOSPHATE O-ACYLTRANSFERASE 1"/>
    <property type="match status" value="1"/>
</dbReference>
<name>A0A1R3XTC8_9BACT</name>
<proteinExistence type="predicted"/>
<gene>
    <name evidence="3" type="ORF">SAMN05444128_3935</name>
</gene>
<dbReference type="InterPro" id="IPR052744">
    <property type="entry name" value="GPAT/DAPAT"/>
</dbReference>
<dbReference type="PANTHER" id="PTHR31605">
    <property type="entry name" value="GLYCEROL-3-PHOSPHATE O-ACYLTRANSFERASE 1"/>
    <property type="match status" value="1"/>
</dbReference>
<accession>A0A1R3XTC8</accession>
<feature type="transmembrane region" description="Helical" evidence="1">
    <location>
        <begin position="311"/>
        <end position="330"/>
    </location>
</feature>
<dbReference type="EMBL" id="FTPP01000005">
    <property type="protein sequence ID" value="SIT95138.1"/>
    <property type="molecule type" value="Genomic_DNA"/>
</dbReference>
<feature type="domain" description="Phospholipid/glycerol acyltransferase" evidence="2">
    <location>
        <begin position="35"/>
        <end position="163"/>
    </location>
</feature>
<keyword evidence="1" id="KW-1133">Transmembrane helix</keyword>